<organism evidence="1 3">
    <name type="scientific">Laodelphax striatellus</name>
    <name type="common">Small brown planthopper</name>
    <name type="synonym">Delphax striatella</name>
    <dbReference type="NCBI Taxonomy" id="195883"/>
    <lineage>
        <taxon>Eukaryota</taxon>
        <taxon>Metazoa</taxon>
        <taxon>Ecdysozoa</taxon>
        <taxon>Arthropoda</taxon>
        <taxon>Hexapoda</taxon>
        <taxon>Insecta</taxon>
        <taxon>Pterygota</taxon>
        <taxon>Neoptera</taxon>
        <taxon>Paraneoptera</taxon>
        <taxon>Hemiptera</taxon>
        <taxon>Auchenorrhyncha</taxon>
        <taxon>Fulgoroidea</taxon>
        <taxon>Delphacidae</taxon>
        <taxon>Criomorphinae</taxon>
        <taxon>Laodelphax</taxon>
    </lineage>
</organism>
<dbReference type="AlphaFoldDB" id="A0A482WFL4"/>
<evidence type="ECO:0000313" key="3">
    <source>
        <dbReference type="Proteomes" id="UP000291343"/>
    </source>
</evidence>
<name>A0A482WFL4_LAOST</name>
<comment type="caution">
    <text evidence="1">The sequence shown here is derived from an EMBL/GenBank/DDBJ whole genome shotgun (WGS) entry which is preliminary data.</text>
</comment>
<evidence type="ECO:0000313" key="1">
    <source>
        <dbReference type="EMBL" id="RZF32072.1"/>
    </source>
</evidence>
<dbReference type="InParanoid" id="A0A482WFL4"/>
<reference evidence="1 3" key="1">
    <citation type="journal article" date="2017" name="Gigascience">
        <title>Genome sequence of the small brown planthopper, Laodelphax striatellus.</title>
        <authorList>
            <person name="Zhu J."/>
            <person name="Jiang F."/>
            <person name="Wang X."/>
            <person name="Yang P."/>
            <person name="Bao Y."/>
            <person name="Zhao W."/>
            <person name="Wang W."/>
            <person name="Lu H."/>
            <person name="Wang Q."/>
            <person name="Cui N."/>
            <person name="Li J."/>
            <person name="Chen X."/>
            <person name="Luo L."/>
            <person name="Yu J."/>
            <person name="Kang L."/>
            <person name="Cui F."/>
        </authorList>
    </citation>
    <scope>NUCLEOTIDE SEQUENCE [LARGE SCALE GENOMIC DNA]</scope>
    <source>
        <strain evidence="1">Lst14</strain>
        <tissue evidence="1">Whole body</tissue>
    </source>
</reference>
<reference evidence="1" key="2">
    <citation type="submission" date="2019-02" db="EMBL/GenBank/DDBJ databases">
        <authorList>
            <person name="Zhu J."/>
            <person name="Jiang F."/>
            <person name="Wang X."/>
            <person name="Yang P."/>
            <person name="Bao Y."/>
            <person name="Zhao W."/>
            <person name="Wang W."/>
            <person name="Lu H."/>
            <person name="Wang Q."/>
            <person name="Cui N."/>
            <person name="Li J."/>
            <person name="Chen X."/>
            <person name="Luo L."/>
            <person name="Yu J."/>
            <person name="Kang L."/>
            <person name="Cui F."/>
        </authorList>
    </citation>
    <scope>NUCLEOTIDE SEQUENCE</scope>
    <source>
        <strain evidence="1">Lst14</strain>
        <tissue evidence="1">Whole body</tissue>
    </source>
</reference>
<dbReference type="EMBL" id="QKKF02037595">
    <property type="protein sequence ID" value="RZF32072.1"/>
    <property type="molecule type" value="Genomic_DNA"/>
</dbReference>
<sequence>MRTQDRCFEKYVAATGELCAVRARVLVDRSVGERDRDVSLGKVYATQTRESFYLESGEIVAGISDILLSPIHPSLPL</sequence>
<evidence type="ECO:0000313" key="2">
    <source>
        <dbReference type="EMBL" id="RZF48060.1"/>
    </source>
</evidence>
<dbReference type="Proteomes" id="UP000291343">
    <property type="component" value="Unassembled WGS sequence"/>
</dbReference>
<proteinExistence type="predicted"/>
<gene>
    <name evidence="2" type="ORF">LSTR_LSTR002126</name>
    <name evidence="1" type="ORF">LSTR_LSTR016437</name>
</gene>
<keyword evidence="3" id="KW-1185">Reference proteome</keyword>
<accession>A0A482WFL4</accession>
<protein>
    <submittedName>
        <fullName evidence="1">Uncharacterized protein</fullName>
    </submittedName>
</protein>
<dbReference type="EMBL" id="QKKF02002849">
    <property type="protein sequence ID" value="RZF48060.1"/>
    <property type="molecule type" value="Genomic_DNA"/>
</dbReference>